<sequence length="350" mass="38401">MTRTPASILVIRLSALGDVAMASGLIPALRAAYPDARLSWLTEPAAAPLLRANPRLDELLVWDRPAWRRLWQERRHAELWRAWREFRQRLRAGRYDLVIDAQGLLKSGLCAWWTGAPRRIGIHPREGSQWLVTERFEPRAVERPEIGSEYRQVALHLGAPAGAFHMDVVPSDAARQAAQAALARAGVTGPYAALCPFTTRPQKHWFPDRWAALAARLKARGLTPVLLGGPSDRAAAQEILAHPDTPAASLVGELRLDESAAAIQGAALLVGVDTGLTHIGSAMRVPTVALFGSTRPYLQVPQAPTRVMYEALPCSPCRRHPTCGGRFDCMRSHEVDAVFAEALQLMEDAP</sequence>
<proteinExistence type="predicted"/>
<dbReference type="OrthoDB" id="9767552at2"/>
<evidence type="ECO:0000313" key="4">
    <source>
        <dbReference type="EMBL" id="TCP06797.1"/>
    </source>
</evidence>
<evidence type="ECO:0000256" key="1">
    <source>
        <dbReference type="ARBA" id="ARBA00022676"/>
    </source>
</evidence>
<gene>
    <name evidence="3" type="ORF">C1702_09765</name>
    <name evidence="4" type="ORF">EV676_106282</name>
</gene>
<dbReference type="EMBL" id="PSNY01000009">
    <property type="protein sequence ID" value="PPE69763.1"/>
    <property type="molecule type" value="Genomic_DNA"/>
</dbReference>
<dbReference type="Proteomes" id="UP000239406">
    <property type="component" value="Unassembled WGS sequence"/>
</dbReference>
<dbReference type="InterPro" id="IPR002201">
    <property type="entry name" value="Glyco_trans_9"/>
</dbReference>
<dbReference type="GO" id="GO:0008713">
    <property type="term" value="F:ADP-heptose-lipopolysaccharide heptosyltransferase activity"/>
    <property type="evidence" value="ECO:0007669"/>
    <property type="project" value="TreeGrafter"/>
</dbReference>
<dbReference type="SUPFAM" id="SSF53756">
    <property type="entry name" value="UDP-Glycosyltransferase/glycogen phosphorylase"/>
    <property type="match status" value="1"/>
</dbReference>
<dbReference type="Pfam" id="PF01075">
    <property type="entry name" value="Glyco_transf_9"/>
    <property type="match status" value="1"/>
</dbReference>
<keyword evidence="1" id="KW-0328">Glycosyltransferase</keyword>
<dbReference type="PANTHER" id="PTHR30160">
    <property type="entry name" value="TETRAACYLDISACCHARIDE 4'-KINASE-RELATED"/>
    <property type="match status" value="1"/>
</dbReference>
<dbReference type="RefSeq" id="WP_104357512.1">
    <property type="nucleotide sequence ID" value="NZ_CP064338.1"/>
</dbReference>
<dbReference type="GO" id="GO:0005829">
    <property type="term" value="C:cytosol"/>
    <property type="evidence" value="ECO:0007669"/>
    <property type="project" value="TreeGrafter"/>
</dbReference>
<dbReference type="Gene3D" id="3.40.50.2000">
    <property type="entry name" value="Glycogen Phosphorylase B"/>
    <property type="match status" value="2"/>
</dbReference>
<dbReference type="AlphaFoldDB" id="A0A2S5T454"/>
<protein>
    <submittedName>
        <fullName evidence="4">Heptosyltransferase-1</fullName>
    </submittedName>
    <submittedName>
        <fullName evidence="3">Lipopolysaccharide heptosyltransferase</fullName>
    </submittedName>
</protein>
<accession>A0A2S5T454</accession>
<dbReference type="EMBL" id="SLXF01000006">
    <property type="protein sequence ID" value="TCP06797.1"/>
    <property type="molecule type" value="Genomic_DNA"/>
</dbReference>
<evidence type="ECO:0000313" key="3">
    <source>
        <dbReference type="EMBL" id="PPE69763.1"/>
    </source>
</evidence>
<dbReference type="CDD" id="cd03789">
    <property type="entry name" value="GT9_LPS_heptosyltransferase"/>
    <property type="match status" value="1"/>
</dbReference>
<name>A0A2S5T454_9BURK</name>
<dbReference type="Proteomes" id="UP000294772">
    <property type="component" value="Unassembled WGS sequence"/>
</dbReference>
<organism evidence="3 5">
    <name type="scientific">Caldimonas thermodepolymerans</name>
    <dbReference type="NCBI Taxonomy" id="215580"/>
    <lineage>
        <taxon>Bacteria</taxon>
        <taxon>Pseudomonadati</taxon>
        <taxon>Pseudomonadota</taxon>
        <taxon>Betaproteobacteria</taxon>
        <taxon>Burkholderiales</taxon>
        <taxon>Sphaerotilaceae</taxon>
        <taxon>Caldimonas</taxon>
    </lineage>
</organism>
<reference evidence="3 5" key="1">
    <citation type="submission" date="2018-02" db="EMBL/GenBank/DDBJ databases">
        <title>Reclassifiation of [Polyangium] brachysporum DSM 7029 as Guopingzhaonella breviflexa gen. nov., sp. nov., a member of the family Comamonadaceae.</title>
        <authorList>
            <person name="Tang B."/>
        </authorList>
    </citation>
    <scope>NUCLEOTIDE SEQUENCE [LARGE SCALE GENOMIC DNA]</scope>
    <source>
        <strain evidence="3 5">DSM 15344</strain>
    </source>
</reference>
<dbReference type="InterPro" id="IPR051199">
    <property type="entry name" value="LPS_LOS_Heptosyltrfase"/>
</dbReference>
<evidence type="ECO:0000313" key="5">
    <source>
        <dbReference type="Proteomes" id="UP000239406"/>
    </source>
</evidence>
<keyword evidence="2 3" id="KW-0808">Transferase</keyword>
<dbReference type="PANTHER" id="PTHR30160:SF1">
    <property type="entry name" value="LIPOPOLYSACCHARIDE 1,2-N-ACETYLGLUCOSAMINETRANSFERASE-RELATED"/>
    <property type="match status" value="1"/>
</dbReference>
<evidence type="ECO:0000256" key="2">
    <source>
        <dbReference type="ARBA" id="ARBA00022679"/>
    </source>
</evidence>
<comment type="caution">
    <text evidence="3">The sequence shown here is derived from an EMBL/GenBank/DDBJ whole genome shotgun (WGS) entry which is preliminary data.</text>
</comment>
<evidence type="ECO:0000313" key="6">
    <source>
        <dbReference type="Proteomes" id="UP000294772"/>
    </source>
</evidence>
<dbReference type="GO" id="GO:0009244">
    <property type="term" value="P:lipopolysaccharide core region biosynthetic process"/>
    <property type="evidence" value="ECO:0007669"/>
    <property type="project" value="TreeGrafter"/>
</dbReference>
<keyword evidence="5" id="KW-1185">Reference proteome</keyword>
<reference evidence="4 6" key="2">
    <citation type="submission" date="2019-03" db="EMBL/GenBank/DDBJ databases">
        <title>Genomic Encyclopedia of Type Strains, Phase IV (KMG-IV): sequencing the most valuable type-strain genomes for metagenomic binning, comparative biology and taxonomic classification.</title>
        <authorList>
            <person name="Goeker M."/>
        </authorList>
    </citation>
    <scope>NUCLEOTIDE SEQUENCE [LARGE SCALE GENOMIC DNA]</scope>
    <source>
        <strain evidence="4 6">DSM 15264</strain>
    </source>
</reference>